<gene>
    <name evidence="2" type="ORF">GCWU000325_02215</name>
</gene>
<keyword evidence="1" id="KW-0812">Transmembrane</keyword>
<keyword evidence="1" id="KW-0472">Membrane</keyword>
<accession>C9LJ03</accession>
<dbReference type="Proteomes" id="UP000003460">
    <property type="component" value="Unassembled WGS sequence"/>
</dbReference>
<sequence>MEFIFHKEKQDTKSEANQTDKMARLRFASLRIKTLTATSMSFYQLWIFAVRLLTFTMKTPFER</sequence>
<organism evidence="2 3">
    <name type="scientific">Alloprevotella tannerae ATCC 51259</name>
    <dbReference type="NCBI Taxonomy" id="626522"/>
    <lineage>
        <taxon>Bacteria</taxon>
        <taxon>Pseudomonadati</taxon>
        <taxon>Bacteroidota</taxon>
        <taxon>Bacteroidia</taxon>
        <taxon>Bacteroidales</taxon>
        <taxon>Prevotellaceae</taxon>
        <taxon>Alloprevotella</taxon>
    </lineage>
</organism>
<evidence type="ECO:0000313" key="2">
    <source>
        <dbReference type="EMBL" id="EEX70970.1"/>
    </source>
</evidence>
<name>C9LJ03_9BACT</name>
<keyword evidence="1" id="KW-1133">Transmembrane helix</keyword>
<keyword evidence="3" id="KW-1185">Reference proteome</keyword>
<dbReference type="EMBL" id="ACIJ02000023">
    <property type="protein sequence ID" value="EEX70970.1"/>
    <property type="molecule type" value="Genomic_DNA"/>
</dbReference>
<feature type="transmembrane region" description="Helical" evidence="1">
    <location>
        <begin position="34"/>
        <end position="53"/>
    </location>
</feature>
<comment type="caution">
    <text evidence="2">The sequence shown here is derived from an EMBL/GenBank/DDBJ whole genome shotgun (WGS) entry which is preliminary data.</text>
</comment>
<dbReference type="STRING" id="626522.GCWU000325_02215"/>
<dbReference type="HOGENOM" id="CLU_2882214_0_0_10"/>
<dbReference type="AlphaFoldDB" id="C9LJ03"/>
<protein>
    <submittedName>
        <fullName evidence="2">Uncharacterized protein</fullName>
    </submittedName>
</protein>
<evidence type="ECO:0000313" key="3">
    <source>
        <dbReference type="Proteomes" id="UP000003460"/>
    </source>
</evidence>
<reference evidence="2" key="1">
    <citation type="submission" date="2009-09" db="EMBL/GenBank/DDBJ databases">
        <authorList>
            <person name="Weinstock G."/>
            <person name="Sodergren E."/>
            <person name="Clifton S."/>
            <person name="Fulton L."/>
            <person name="Fulton B."/>
            <person name="Courtney L."/>
            <person name="Fronick C."/>
            <person name="Harrison M."/>
            <person name="Strong C."/>
            <person name="Farmer C."/>
            <person name="Delahaunty K."/>
            <person name="Markovic C."/>
            <person name="Hall O."/>
            <person name="Minx P."/>
            <person name="Tomlinson C."/>
            <person name="Mitreva M."/>
            <person name="Nelson J."/>
            <person name="Hou S."/>
            <person name="Wollam A."/>
            <person name="Pepin K.H."/>
            <person name="Johnson M."/>
            <person name="Bhonagiri V."/>
            <person name="Nash W.E."/>
            <person name="Warren W."/>
            <person name="Chinwalla A."/>
            <person name="Mardis E.R."/>
            <person name="Wilson R.K."/>
        </authorList>
    </citation>
    <scope>NUCLEOTIDE SEQUENCE [LARGE SCALE GENOMIC DNA]</scope>
    <source>
        <strain evidence="2">ATCC 51259</strain>
    </source>
</reference>
<evidence type="ECO:0000256" key="1">
    <source>
        <dbReference type="SAM" id="Phobius"/>
    </source>
</evidence>
<proteinExistence type="predicted"/>